<dbReference type="EMBL" id="JYDU01000008">
    <property type="protein sequence ID" value="KRY00443.1"/>
    <property type="molecule type" value="Genomic_DNA"/>
</dbReference>
<evidence type="ECO:0000259" key="4">
    <source>
        <dbReference type="PROSITE" id="PS50853"/>
    </source>
</evidence>
<organism evidence="5 6">
    <name type="scientific">Trichinella pseudospiralis</name>
    <name type="common">Parasitic roundworm</name>
    <dbReference type="NCBI Taxonomy" id="6337"/>
    <lineage>
        <taxon>Eukaryota</taxon>
        <taxon>Metazoa</taxon>
        <taxon>Ecdysozoa</taxon>
        <taxon>Nematoda</taxon>
        <taxon>Enoplea</taxon>
        <taxon>Dorylaimia</taxon>
        <taxon>Trichinellida</taxon>
        <taxon>Trichinellidae</taxon>
        <taxon>Trichinella</taxon>
    </lineage>
</organism>
<dbReference type="InterPro" id="IPR013783">
    <property type="entry name" value="Ig-like_fold"/>
</dbReference>
<feature type="domain" description="Fibronectin type-III" evidence="4">
    <location>
        <begin position="23"/>
        <end position="128"/>
    </location>
</feature>
<dbReference type="InterPro" id="IPR036116">
    <property type="entry name" value="FN3_sf"/>
</dbReference>
<dbReference type="PANTHER" id="PTHR13817:SF73">
    <property type="entry name" value="FIBRONECTIN TYPE-III DOMAIN-CONTAINING PROTEIN"/>
    <property type="match status" value="1"/>
</dbReference>
<dbReference type="Pfam" id="PF00041">
    <property type="entry name" value="fn3"/>
    <property type="match status" value="2"/>
</dbReference>
<reference evidence="5 6" key="1">
    <citation type="submission" date="2015-01" db="EMBL/GenBank/DDBJ databases">
        <title>Evolution of Trichinella species and genotypes.</title>
        <authorList>
            <person name="Korhonen P.K."/>
            <person name="Edoardo P."/>
            <person name="Giuseppe L.R."/>
            <person name="Gasser R.B."/>
        </authorList>
    </citation>
    <scope>NUCLEOTIDE SEQUENCE [LARGE SCALE GENOMIC DNA]</scope>
    <source>
        <strain evidence="5">ISS141</strain>
    </source>
</reference>
<accession>A0A0V0YJR6</accession>
<evidence type="ECO:0000256" key="1">
    <source>
        <dbReference type="ARBA" id="ARBA00022737"/>
    </source>
</evidence>
<dbReference type="SUPFAM" id="SSF49265">
    <property type="entry name" value="Fibronectin type III"/>
    <property type="match status" value="1"/>
</dbReference>
<evidence type="ECO:0000313" key="5">
    <source>
        <dbReference type="EMBL" id="KRY00443.1"/>
    </source>
</evidence>
<name>A0A0V0YJR6_TRIPS</name>
<evidence type="ECO:0000313" key="6">
    <source>
        <dbReference type="Proteomes" id="UP000054815"/>
    </source>
</evidence>
<evidence type="ECO:0000256" key="2">
    <source>
        <dbReference type="SAM" id="Phobius"/>
    </source>
</evidence>
<dbReference type="PANTHER" id="PTHR13817">
    <property type="entry name" value="TITIN"/>
    <property type="match status" value="1"/>
</dbReference>
<keyword evidence="3" id="KW-0732">Signal</keyword>
<keyword evidence="2" id="KW-0812">Transmembrane</keyword>
<dbReference type="AlphaFoldDB" id="A0A0V0YJR6"/>
<proteinExistence type="predicted"/>
<comment type="caution">
    <text evidence="5">The sequence shown here is derived from an EMBL/GenBank/DDBJ whole genome shotgun (WGS) entry which is preliminary data.</text>
</comment>
<dbReference type="CDD" id="cd00063">
    <property type="entry name" value="FN3"/>
    <property type="match status" value="2"/>
</dbReference>
<keyword evidence="2" id="KW-0472">Membrane</keyword>
<dbReference type="Gene3D" id="2.60.40.10">
    <property type="entry name" value="Immunoglobulins"/>
    <property type="match status" value="2"/>
</dbReference>
<feature type="signal peptide" evidence="3">
    <location>
        <begin position="1"/>
        <end position="21"/>
    </location>
</feature>
<gene>
    <name evidence="5" type="primary">Ncam1</name>
    <name evidence="5" type="ORF">T4E_10433</name>
</gene>
<feature type="transmembrane region" description="Helical" evidence="2">
    <location>
        <begin position="242"/>
        <end position="262"/>
    </location>
</feature>
<dbReference type="InterPro" id="IPR003961">
    <property type="entry name" value="FN3_dom"/>
</dbReference>
<evidence type="ECO:0000256" key="3">
    <source>
        <dbReference type="SAM" id="SignalP"/>
    </source>
</evidence>
<keyword evidence="2" id="KW-1133">Transmembrane helix</keyword>
<dbReference type="Proteomes" id="UP000054815">
    <property type="component" value="Unassembled WGS sequence"/>
</dbReference>
<sequence>MLLLLYVKHVHQLLCVCVCAGQPPKPELMFENQHPNYASILIPNYAGLDAKEQPLLVVFEVVKESNFVENDFNWDSSDVVQTDLTFDSTSYNVRGLTPMTKYVFRVHAKNEAGSSEYAEASYETVKPRIPEAPTFKPFPDGNQCSPANCVIEWDEPNDGGSDILGYDVQYQSLGSLDGQSTMAVDENRWLAADTVPPNEKFIILRNLDPTSAYMARNDEGDSNWEQTFFETTAEMWTSTASITAGGIVAIVFFVLLIIFIIVDVSCYYINHCGLLMCVCVNLCGKTPPDKPLKDALQNQTDDKNDVMEETLMYGHKNEEKKNTVV</sequence>
<feature type="chain" id="PRO_5006873361" evidence="3">
    <location>
        <begin position="22"/>
        <end position="325"/>
    </location>
</feature>
<dbReference type="PROSITE" id="PS50853">
    <property type="entry name" value="FN3"/>
    <property type="match status" value="1"/>
</dbReference>
<protein>
    <submittedName>
        <fullName evidence="5">Neural cell adhesion molecule 1</fullName>
    </submittedName>
</protein>
<dbReference type="SMART" id="SM00060">
    <property type="entry name" value="FN3"/>
    <property type="match status" value="2"/>
</dbReference>
<dbReference type="InterPro" id="IPR050964">
    <property type="entry name" value="Striated_Muscle_Regulatory"/>
</dbReference>
<keyword evidence="1" id="KW-0677">Repeat</keyword>